<dbReference type="PANTHER" id="PTHR22576:SF37">
    <property type="entry name" value="MUCOSA-ASSOCIATED LYMPHOID TISSUE LYMPHOMA TRANSLOCATION PROTEIN 1"/>
    <property type="match status" value="1"/>
</dbReference>
<dbReference type="PANTHER" id="PTHR22576">
    <property type="entry name" value="MUCOSA ASSOCIATED LYMPHOID TISSUE LYMPHOMA TRANSLOCATION PROTEIN 1/PARACASPASE"/>
    <property type="match status" value="1"/>
</dbReference>
<dbReference type="PROSITE" id="PS50208">
    <property type="entry name" value="CASPASE_P20"/>
    <property type="match status" value="1"/>
</dbReference>
<feature type="signal peptide" evidence="1">
    <location>
        <begin position="1"/>
        <end position="29"/>
    </location>
</feature>
<dbReference type="InterPro" id="IPR006597">
    <property type="entry name" value="Sel1-like"/>
</dbReference>
<feature type="chain" id="PRO_5006064713" description="Caspase family p20 domain-containing protein" evidence="1">
    <location>
        <begin position="30"/>
        <end position="777"/>
    </location>
</feature>
<dbReference type="GO" id="GO:0006508">
    <property type="term" value="P:proteolysis"/>
    <property type="evidence" value="ECO:0007669"/>
    <property type="project" value="InterPro"/>
</dbReference>
<dbReference type="Proteomes" id="UP000051326">
    <property type="component" value="Unassembled WGS sequence"/>
</dbReference>
<dbReference type="SMART" id="SM00671">
    <property type="entry name" value="SEL1"/>
    <property type="match status" value="5"/>
</dbReference>
<dbReference type="InterPro" id="IPR052039">
    <property type="entry name" value="Caspase-related_regulators"/>
</dbReference>
<feature type="domain" description="Caspase family p20" evidence="2">
    <location>
        <begin position="43"/>
        <end position="116"/>
    </location>
</feature>
<proteinExistence type="predicted"/>
<dbReference type="Pfam" id="PF08238">
    <property type="entry name" value="Sel1"/>
    <property type="match status" value="5"/>
</dbReference>
<name>A0A0P1HXY7_9RHOB</name>
<reference evidence="3 4" key="1">
    <citation type="submission" date="2015-09" db="EMBL/GenBank/DDBJ databases">
        <authorList>
            <consortium name="Swine Surveillance"/>
        </authorList>
    </citation>
    <scope>NUCLEOTIDE SEQUENCE [LARGE SCALE GENOMIC DNA]</scope>
    <source>
        <strain evidence="3 4">CECT 8399</strain>
    </source>
</reference>
<evidence type="ECO:0000259" key="2">
    <source>
        <dbReference type="PROSITE" id="PS50208"/>
    </source>
</evidence>
<accession>A0A0P1HXY7</accession>
<gene>
    <name evidence="3" type="ORF">PHA8399_02887</name>
</gene>
<dbReference type="AlphaFoldDB" id="A0A0P1HXY7"/>
<evidence type="ECO:0000313" key="4">
    <source>
        <dbReference type="Proteomes" id="UP000051326"/>
    </source>
</evidence>
<dbReference type="EMBL" id="CYSR01000030">
    <property type="protein sequence ID" value="CUI00752.1"/>
    <property type="molecule type" value="Genomic_DNA"/>
</dbReference>
<dbReference type="InterPro" id="IPR029030">
    <property type="entry name" value="Caspase-like_dom_sf"/>
</dbReference>
<dbReference type="GO" id="GO:0004197">
    <property type="term" value="F:cysteine-type endopeptidase activity"/>
    <property type="evidence" value="ECO:0007669"/>
    <property type="project" value="InterPro"/>
</dbReference>
<dbReference type="InterPro" id="IPR011600">
    <property type="entry name" value="Pept_C14_caspase"/>
</dbReference>
<evidence type="ECO:0000313" key="3">
    <source>
        <dbReference type="EMBL" id="CUI00752.1"/>
    </source>
</evidence>
<evidence type="ECO:0000256" key="1">
    <source>
        <dbReference type="SAM" id="SignalP"/>
    </source>
</evidence>
<protein>
    <recommendedName>
        <fullName evidence="2">Caspase family p20 domain-containing protein</fullName>
    </recommendedName>
</protein>
<dbReference type="InterPro" id="IPR011990">
    <property type="entry name" value="TPR-like_helical_dom_sf"/>
</dbReference>
<sequence>MTALPYRPLRPAAAALACAALLPAAPAQAAYETSERAAAPETAIVIGIQDYDHVTDLTNTRNDAKAMAQMLKSFGYTVFEGYDLDKRGFEALLRQAALNIRDGSQVFFYYAGHGIQLGRRNYLLTSDAELSGIHDLPFQSVTLDRVSAILGGKAGSQILMLDSCRDNPVPDAKLSAEVGAQLYEAREGFDVFRPPLNTLVAFSTSPGATALDGEPGGNSPYTASVVRHFPDRPEEDAMTVLAAIRGDVYSTTGNTQVPWESSTLMQKIYLRPPDRSLNVAKAEPGAAPASLNQLPDQLSVKIPLGRSLELAPEIRPYVGAGTTVTLLESPSSGVTSLQSGDGSALSLSYAPKLAELPARQDGGQVRKDRMVLRLAQADTVRDVTVNLEMVARQCDLEAGDLLDLQGVGLYRYPNEIDLKAAEAACREAVRAAPELGRLHYQLGRALQGQGRLIEAYDAFEKAAELGHVRAYNAVAYLHVTPNVDRETVPIAYDPDKAFALWDKGIEAGDPFSMHARGKRLLRTSSTPEQKQRGFDLLSRAVELGHTYSMNELGVFFLWSGDELAQPERGLSYLEASAGRGDIYGTANLGYVYRDGGAGKPADKEKARALFAEAAQLGHPHAPAEIGRMIMGGDLPGRDAAEALEWYDMGLSRGDAWGGANGAWVALNRLSDRVPAHAAAARAGKAMALNDPDARAAARELLSGMPERDVAAGTQYILRQLGSGIAVDGQFGPASRKQLENRAREAGLPAIVPEDPVSRLQLAAQIHFAVNPIRQDLF</sequence>
<dbReference type="STRING" id="1396826.PHA8399_02887"/>
<organism evidence="3 4">
    <name type="scientific">Leisingera aquaemixtae</name>
    <dbReference type="NCBI Taxonomy" id="1396826"/>
    <lineage>
        <taxon>Bacteria</taxon>
        <taxon>Pseudomonadati</taxon>
        <taxon>Pseudomonadota</taxon>
        <taxon>Alphaproteobacteria</taxon>
        <taxon>Rhodobacterales</taxon>
        <taxon>Roseobacteraceae</taxon>
        <taxon>Leisingera</taxon>
    </lineage>
</organism>
<dbReference type="RefSeq" id="WP_058286804.1">
    <property type="nucleotide sequence ID" value="NZ_CYSR01000030.1"/>
</dbReference>
<dbReference type="SUPFAM" id="SSF52129">
    <property type="entry name" value="Caspase-like"/>
    <property type="match status" value="1"/>
</dbReference>
<dbReference type="SUPFAM" id="SSF81901">
    <property type="entry name" value="HCP-like"/>
    <property type="match status" value="2"/>
</dbReference>
<dbReference type="Pfam" id="PF00656">
    <property type="entry name" value="Peptidase_C14"/>
    <property type="match status" value="1"/>
</dbReference>
<dbReference type="Gene3D" id="1.25.40.10">
    <property type="entry name" value="Tetratricopeptide repeat domain"/>
    <property type="match status" value="1"/>
</dbReference>
<keyword evidence="1" id="KW-0732">Signal</keyword>
<dbReference type="Gene3D" id="3.40.50.1460">
    <property type="match status" value="1"/>
</dbReference>
<dbReference type="InterPro" id="IPR001309">
    <property type="entry name" value="Pept_C14_p20"/>
</dbReference>